<evidence type="ECO:0000313" key="3">
    <source>
        <dbReference type="EMBL" id="PIO98201.1"/>
    </source>
</evidence>
<proteinExistence type="predicted"/>
<accession>A0A2G9WU04</accession>
<protein>
    <recommendedName>
        <fullName evidence="2">Ancillary SecYEG translocon subunit/Cell division coordinator CpoB TPR domain-containing protein</fullName>
    </recommendedName>
</protein>
<keyword evidence="1" id="KW-1133">Transmembrane helix</keyword>
<organism evidence="3 4">
    <name type="scientific">Pleomorphomonas carboxyditropha</name>
    <dbReference type="NCBI Taxonomy" id="2023338"/>
    <lineage>
        <taxon>Bacteria</taxon>
        <taxon>Pseudomonadati</taxon>
        <taxon>Pseudomonadota</taxon>
        <taxon>Alphaproteobacteria</taxon>
        <taxon>Hyphomicrobiales</taxon>
        <taxon>Pleomorphomonadaceae</taxon>
        <taxon>Pleomorphomonas</taxon>
    </lineage>
</organism>
<dbReference type="Pfam" id="PF09976">
    <property type="entry name" value="TPR_21"/>
    <property type="match status" value="1"/>
</dbReference>
<dbReference type="Proteomes" id="UP000231070">
    <property type="component" value="Unassembled WGS sequence"/>
</dbReference>
<keyword evidence="1" id="KW-0472">Membrane</keyword>
<feature type="transmembrane region" description="Helical" evidence="1">
    <location>
        <begin position="50"/>
        <end position="68"/>
    </location>
</feature>
<name>A0A2G9WU04_9HYPH</name>
<sequence>MRRPGLAQAVPMGCDRRDRRPIVGWKMPDIFDEVGDDLRRDRLTGLWKRYGWVLYVAAGLIVAGTAAWRGYDYWATSRANAAGDAYSQVLASAKAGDHKALAESLAVYAGGAPSQYQVLARFRAASEHAAMGETDNALAAFEDLSKASGVDRAFRDLAAVRAALIAVDRENLDQIKARVSGYNNDISPWRHAAREIIALASVRAEDWKGVSEEARKLTDDPATPSDVRARARILRDLAISEAGDLDNGAAG</sequence>
<evidence type="ECO:0000313" key="4">
    <source>
        <dbReference type="Proteomes" id="UP000231070"/>
    </source>
</evidence>
<reference evidence="3 4" key="1">
    <citation type="submission" date="2017-08" db="EMBL/GenBank/DDBJ databases">
        <title>Pleomorphomonas carboxidotrophicus sp. nov., a new mesophilic hydrogenogenic carboxidotroph.</title>
        <authorList>
            <person name="Esquivel-Elizondo S."/>
            <person name="Krajmalnik-Brown R."/>
            <person name="Maldonado J."/>
        </authorList>
    </citation>
    <scope>NUCLEOTIDE SEQUENCE [LARGE SCALE GENOMIC DNA]</scope>
    <source>
        <strain evidence="3 4">SVCO-16</strain>
    </source>
</reference>
<evidence type="ECO:0000256" key="1">
    <source>
        <dbReference type="SAM" id="Phobius"/>
    </source>
</evidence>
<feature type="domain" description="Ancillary SecYEG translocon subunit/Cell division coordinator CpoB TPR" evidence="2">
    <location>
        <begin position="47"/>
        <end position="177"/>
    </location>
</feature>
<gene>
    <name evidence="3" type="ORF">CJ014_16220</name>
</gene>
<evidence type="ECO:0000259" key="2">
    <source>
        <dbReference type="Pfam" id="PF09976"/>
    </source>
</evidence>
<keyword evidence="4" id="KW-1185">Reference proteome</keyword>
<dbReference type="EMBL" id="NQVN01000011">
    <property type="protein sequence ID" value="PIO98201.1"/>
    <property type="molecule type" value="Genomic_DNA"/>
</dbReference>
<dbReference type="InterPro" id="IPR018704">
    <property type="entry name" value="SecYEG/CpoB_TPR"/>
</dbReference>
<dbReference type="AlphaFoldDB" id="A0A2G9WU04"/>
<keyword evidence="1" id="KW-0812">Transmembrane</keyword>
<comment type="caution">
    <text evidence="3">The sequence shown here is derived from an EMBL/GenBank/DDBJ whole genome shotgun (WGS) entry which is preliminary data.</text>
</comment>